<feature type="compositionally biased region" description="Polar residues" evidence="1">
    <location>
        <begin position="1"/>
        <end position="22"/>
    </location>
</feature>
<proteinExistence type="predicted"/>
<feature type="region of interest" description="Disordered" evidence="1">
    <location>
        <begin position="47"/>
        <end position="121"/>
    </location>
</feature>
<sequence length="406" mass="44418">MASPPSSGASTVASTPSITVTPDESDESHPVDLELPAAFLDRTRSLTFDLPHGEDTKVYASVRPAPERSCDSDATLHGAEAPASHRDSVSAMDEEVTPKALPQDQQDPQRKKPEIKRSPSNSFRILSDLGKNLSSSNLFHRKTGQTGGAKKATPEQSGAATPRTPEIRELFASTRTPDLWAVNRALVSLGEEGKAEDEAWRIKLTSLQTELEARRLDSRRLLTQAMKQRDQGNHEVCRALCLNLVQGEFSAEVDTKVYAYNILSTQASPGQALSFLQDAYHLVREHEHPRPDAKKLLGIIAVLKEGAVAREGNKKMFKGNGERDWEFEAFGLPELETAAATVPKAAAAPVTPKQLLKVPVQELPKALGGGAMTPRTEKIFKWAAVREKEAVVREAAKVELDQQQQR</sequence>
<organism evidence="2 3">
    <name type="scientific">Lecanosticta acicola</name>
    <dbReference type="NCBI Taxonomy" id="111012"/>
    <lineage>
        <taxon>Eukaryota</taxon>
        <taxon>Fungi</taxon>
        <taxon>Dikarya</taxon>
        <taxon>Ascomycota</taxon>
        <taxon>Pezizomycotina</taxon>
        <taxon>Dothideomycetes</taxon>
        <taxon>Dothideomycetidae</taxon>
        <taxon>Mycosphaerellales</taxon>
        <taxon>Mycosphaerellaceae</taxon>
        <taxon>Lecanosticta</taxon>
    </lineage>
</organism>
<dbReference type="Proteomes" id="UP001296104">
    <property type="component" value="Unassembled WGS sequence"/>
</dbReference>
<keyword evidence="3" id="KW-1185">Reference proteome</keyword>
<accession>A0AAI8Z2B4</accession>
<feature type="region of interest" description="Disordered" evidence="1">
    <location>
        <begin position="134"/>
        <end position="165"/>
    </location>
</feature>
<dbReference type="AlphaFoldDB" id="A0AAI8Z2B4"/>
<protein>
    <submittedName>
        <fullName evidence="2">Uncharacterized protein</fullName>
    </submittedName>
</protein>
<evidence type="ECO:0000313" key="2">
    <source>
        <dbReference type="EMBL" id="CAK4031350.1"/>
    </source>
</evidence>
<name>A0AAI8Z2B4_9PEZI</name>
<comment type="caution">
    <text evidence="2">The sequence shown here is derived from an EMBL/GenBank/DDBJ whole genome shotgun (WGS) entry which is preliminary data.</text>
</comment>
<gene>
    <name evidence="2" type="ORF">LECACI_7A006508</name>
</gene>
<reference evidence="2" key="1">
    <citation type="submission" date="2023-11" db="EMBL/GenBank/DDBJ databases">
        <authorList>
            <person name="Alioto T."/>
            <person name="Alioto T."/>
            <person name="Gomez Garrido J."/>
        </authorList>
    </citation>
    <scope>NUCLEOTIDE SEQUENCE</scope>
</reference>
<feature type="region of interest" description="Disordered" evidence="1">
    <location>
        <begin position="1"/>
        <end position="34"/>
    </location>
</feature>
<dbReference type="EMBL" id="CAVMBE010000047">
    <property type="protein sequence ID" value="CAK4031350.1"/>
    <property type="molecule type" value="Genomic_DNA"/>
</dbReference>
<feature type="compositionally biased region" description="Basic and acidic residues" evidence="1">
    <location>
        <begin position="107"/>
        <end position="117"/>
    </location>
</feature>
<evidence type="ECO:0000256" key="1">
    <source>
        <dbReference type="SAM" id="MobiDB-lite"/>
    </source>
</evidence>
<evidence type="ECO:0000313" key="3">
    <source>
        <dbReference type="Proteomes" id="UP001296104"/>
    </source>
</evidence>